<dbReference type="Proteomes" id="UP000005445">
    <property type="component" value="Segment"/>
</dbReference>
<dbReference type="RefSeq" id="YP_004957112.1">
    <property type="nucleotide sequence ID" value="NC_016563.1"/>
</dbReference>
<evidence type="ECO:0000313" key="1">
    <source>
        <dbReference type="EMBL" id="ADH03243.1"/>
    </source>
</evidence>
<dbReference type="OrthoDB" id="8973at10239"/>
<sequence>MLKYMGETNAYFAKGETYKEILLEVSDWRKTLYTDIAKALDTTLDEAHRARVVEAADGSHVLMTVQQALENFSIAPKKKPIIKLKENLEKESEVYLEQRRILQDLFENYVAYTNLTFWYGYEDERDDGFDIKVAAIVEEDNESFRIEFYNRTSVREKYWIYMNDFLDKFEWVKTDKNGPLKVNLDYSLHQDYVEDEEE</sequence>
<dbReference type="EMBL" id="HM144387">
    <property type="protein sequence ID" value="ADH03243.1"/>
    <property type="molecule type" value="Genomic_DNA"/>
</dbReference>
<name>G9B1J8_9CAUD</name>
<organism evidence="1 2">
    <name type="scientific">Bacillus phage W.Ph</name>
    <dbReference type="NCBI Taxonomy" id="764595"/>
    <lineage>
        <taxon>Viruses</taxon>
        <taxon>Duplodnaviria</taxon>
        <taxon>Heunggongvirae</taxon>
        <taxon>Uroviricota</taxon>
        <taxon>Caudoviricetes</taxon>
        <taxon>Herelleviridae</taxon>
        <taxon>Bastillevirinae</taxon>
        <taxon>Wphvirus</taxon>
        <taxon>Wphvirus WPh</taxon>
    </lineage>
</organism>
<proteinExistence type="predicted"/>
<protein>
    <submittedName>
        <fullName evidence="1">Gp97</fullName>
    </submittedName>
</protein>
<accession>G9B1J8</accession>
<dbReference type="GeneID" id="11536753"/>
<keyword evidence="2" id="KW-1185">Reference proteome</keyword>
<evidence type="ECO:0000313" key="2">
    <source>
        <dbReference type="Proteomes" id="UP000005445"/>
    </source>
</evidence>
<reference evidence="1 2" key="1">
    <citation type="submission" date="2013-01" db="EMBL/GenBank/DDBJ databases">
        <title>Large myovirus of Bacillus.</title>
        <authorList>
            <person name="Klumpp J."/>
            <person name="Beyer W."/>
            <person name="Loessner M.J."/>
        </authorList>
    </citation>
    <scope>NUCLEOTIDE SEQUENCE [LARGE SCALE GENOMIC DNA]</scope>
</reference>
<dbReference type="KEGG" id="vg:11536753"/>